<evidence type="ECO:0000256" key="1">
    <source>
        <dbReference type="ARBA" id="ARBA00009477"/>
    </source>
</evidence>
<evidence type="ECO:0000313" key="7">
    <source>
        <dbReference type="Proteomes" id="UP000064243"/>
    </source>
</evidence>
<protein>
    <submittedName>
        <fullName evidence="6">RND transporter</fullName>
    </submittedName>
</protein>
<gene>
    <name evidence="6" type="ORF">ABW22_04595</name>
</gene>
<dbReference type="Proteomes" id="UP000064243">
    <property type="component" value="Unassembled WGS sequence"/>
</dbReference>
<dbReference type="Gene3D" id="2.40.30.170">
    <property type="match status" value="1"/>
</dbReference>
<dbReference type="Pfam" id="PF25990">
    <property type="entry name" value="Beta-barrel_YknX"/>
    <property type="match status" value="1"/>
</dbReference>
<dbReference type="PATRIC" id="fig|36861.3.peg.377"/>
<evidence type="ECO:0000259" key="3">
    <source>
        <dbReference type="Pfam" id="PF25876"/>
    </source>
</evidence>
<proteinExistence type="inferred from homology"/>
<feature type="domain" description="YknX-like beta-barrel" evidence="5">
    <location>
        <begin position="206"/>
        <end position="281"/>
    </location>
</feature>
<evidence type="ECO:0000259" key="4">
    <source>
        <dbReference type="Pfam" id="PF25917"/>
    </source>
</evidence>
<feature type="domain" description="Multidrug resistance protein MdtA-like barrel-sandwich hybrid" evidence="4">
    <location>
        <begin position="58"/>
        <end position="195"/>
    </location>
</feature>
<organism evidence="6 7">
    <name type="scientific">Thiobacillus denitrificans</name>
    <dbReference type="NCBI Taxonomy" id="36861"/>
    <lineage>
        <taxon>Bacteria</taxon>
        <taxon>Pseudomonadati</taxon>
        <taxon>Pseudomonadota</taxon>
        <taxon>Betaproteobacteria</taxon>
        <taxon>Nitrosomonadales</taxon>
        <taxon>Thiobacillaceae</taxon>
        <taxon>Thiobacillus</taxon>
    </lineage>
</organism>
<keyword evidence="7" id="KW-1185">Reference proteome</keyword>
<evidence type="ECO:0000256" key="2">
    <source>
        <dbReference type="SAM" id="Coils"/>
    </source>
</evidence>
<dbReference type="Gene3D" id="2.40.50.100">
    <property type="match status" value="1"/>
</dbReference>
<name>A0A106BS59_THIDE</name>
<reference evidence="6 7" key="1">
    <citation type="journal article" date="2015" name="Appl. Environ. Microbiol.">
        <title>Aerobic and Anaerobic Thiosulfate Oxidation by a Cold-Adapted, Subglacial Chemoautotroph.</title>
        <authorList>
            <person name="Harrold Z.R."/>
            <person name="Skidmore M.L."/>
            <person name="Hamilton T.L."/>
            <person name="Desch L."/>
            <person name="Amada K."/>
            <person name="van Gelder W."/>
            <person name="Glover K."/>
            <person name="Roden E.E."/>
            <person name="Boyd E.S."/>
        </authorList>
    </citation>
    <scope>NUCLEOTIDE SEQUENCE [LARGE SCALE GENOMIC DNA]</scope>
    <source>
        <strain evidence="6 7">RG</strain>
    </source>
</reference>
<dbReference type="Gene3D" id="2.40.420.20">
    <property type="match status" value="1"/>
</dbReference>
<dbReference type="SUPFAM" id="SSF111369">
    <property type="entry name" value="HlyD-like secretion proteins"/>
    <property type="match status" value="1"/>
</dbReference>
<dbReference type="Pfam" id="PF25917">
    <property type="entry name" value="BSH_RND"/>
    <property type="match status" value="1"/>
</dbReference>
<dbReference type="InterPro" id="IPR006143">
    <property type="entry name" value="RND_pump_MFP"/>
</dbReference>
<comment type="similarity">
    <text evidence="1">Belongs to the membrane fusion protein (MFP) (TC 8.A.1) family.</text>
</comment>
<dbReference type="Gene3D" id="1.10.287.470">
    <property type="entry name" value="Helix hairpin bin"/>
    <property type="match status" value="1"/>
</dbReference>
<sequence>MKKTGMLVLLVIMIGAAGWWWSSKGKPAESQYRTVAVDRGDISAQVSANGTLNPVTLVNVGTQVSGTVRRIQADFNQQVKAGQVLAELDPALFQAALAQSSANLANAQAQLRLAEANAARMQMLFKQEYVSRQELDQAQVAREQAMAQVRVARAQVTRDQTNLGFTVIRSPVDGTVINRQVDVGQTVAASFQTPTLFQIGKDLTQMQIDSTVSEADIGQVKVGQPVKFLVDAFPDAHYSGAVRQVRLNARTEQNVVTYNVVVDVANPDLALMPGMTANLRVEVETRPDVLRVPTAALRFRPPVDPAAERGSTPRGAAVHVLGADGQPVRVAVRTGISDKAYTEIVSGELKPGDAVIVADLAAKKDTGSMPRGRLF</sequence>
<comment type="caution">
    <text evidence="6">The sequence shown here is derived from an EMBL/GenBank/DDBJ whole genome shotgun (WGS) entry which is preliminary data.</text>
</comment>
<dbReference type="GO" id="GO:1990281">
    <property type="term" value="C:efflux pump complex"/>
    <property type="evidence" value="ECO:0007669"/>
    <property type="project" value="TreeGrafter"/>
</dbReference>
<feature type="coiled-coil region" evidence="2">
    <location>
        <begin position="97"/>
        <end position="155"/>
    </location>
</feature>
<accession>A0A106BS59</accession>
<keyword evidence="2" id="KW-0175">Coiled coil</keyword>
<dbReference type="InterPro" id="IPR058625">
    <property type="entry name" value="MdtA-like_BSH"/>
</dbReference>
<dbReference type="EMBL" id="LDUG01000016">
    <property type="protein sequence ID" value="KVW97378.1"/>
    <property type="molecule type" value="Genomic_DNA"/>
</dbReference>
<dbReference type="PANTHER" id="PTHR30469:SF33">
    <property type="entry name" value="SLR1207 PROTEIN"/>
    <property type="match status" value="1"/>
</dbReference>
<dbReference type="AlphaFoldDB" id="A0A106BS59"/>
<dbReference type="GO" id="GO:0015562">
    <property type="term" value="F:efflux transmembrane transporter activity"/>
    <property type="evidence" value="ECO:0007669"/>
    <property type="project" value="TreeGrafter"/>
</dbReference>
<dbReference type="NCBIfam" id="TIGR01730">
    <property type="entry name" value="RND_mfp"/>
    <property type="match status" value="1"/>
</dbReference>
<feature type="domain" description="Multidrug resistance protein MdtA-like alpha-helical hairpin" evidence="3">
    <location>
        <begin position="97"/>
        <end position="166"/>
    </location>
</feature>
<evidence type="ECO:0000313" key="6">
    <source>
        <dbReference type="EMBL" id="KVW97378.1"/>
    </source>
</evidence>
<dbReference type="PANTHER" id="PTHR30469">
    <property type="entry name" value="MULTIDRUG RESISTANCE PROTEIN MDTA"/>
    <property type="match status" value="1"/>
</dbReference>
<dbReference type="OrthoDB" id="9784484at2"/>
<dbReference type="Pfam" id="PF25876">
    <property type="entry name" value="HH_MFP_RND"/>
    <property type="match status" value="1"/>
</dbReference>
<dbReference type="InterPro" id="IPR058636">
    <property type="entry name" value="Beta-barrel_YknX"/>
</dbReference>
<dbReference type="InterPro" id="IPR058624">
    <property type="entry name" value="MdtA-like_HH"/>
</dbReference>
<dbReference type="RefSeq" id="WP_059752387.1">
    <property type="nucleotide sequence ID" value="NZ_LDUG01000016.1"/>
</dbReference>
<evidence type="ECO:0000259" key="5">
    <source>
        <dbReference type="Pfam" id="PF25990"/>
    </source>
</evidence>